<sequence length="365" mass="42016">MNTALQSKQLLLNEFSELYELFRKYGVNQSSVRTRIFNPLKFPKVKISDNHKEACEKHASLMNEKDLKKVITDLKLVLEKFVIFNDKIVQFYDMNHMQLKCIDDCIEKELANKNNSGLVNYYPGLPHDPNIIDEVVKPIKSIKLNNNVKIFLVGSRREYYKVFQLSKQDLTQTALSTIQDVKEVSAKGMVSELAIDLVVLDYASSRLELRLSNATAMSKTNTSTFQNKLIKYVRGALGGKLGDPYDFLSKVNDYYFADDHGRVVAFDFLTEEGVERTEKVRNKKDDLKDESYHIGGTEKVNKIFQSHSIAKVWDFKFDNSDCRISLKVKGSLRLLLKGNQTIDQVYLMDCFSESDYNYLLSKLML</sequence>
<protein>
    <submittedName>
        <fullName evidence="1">Uncharacterized protein</fullName>
    </submittedName>
</protein>
<evidence type="ECO:0000313" key="1">
    <source>
        <dbReference type="EMBL" id="PRY63483.1"/>
    </source>
</evidence>
<dbReference type="Proteomes" id="UP000237647">
    <property type="component" value="Unassembled WGS sequence"/>
</dbReference>
<dbReference type="EMBL" id="PVTK01000008">
    <property type="protein sequence ID" value="PRY63483.1"/>
    <property type="molecule type" value="Genomic_DNA"/>
</dbReference>
<dbReference type="AlphaFoldDB" id="A0A2T0UZX0"/>
<gene>
    <name evidence="1" type="ORF">B0H98_10878</name>
</gene>
<name>A0A2T0UZX0_9GAMM</name>
<evidence type="ECO:0000313" key="2">
    <source>
        <dbReference type="Proteomes" id="UP000237647"/>
    </source>
</evidence>
<keyword evidence="2" id="KW-1185">Reference proteome</keyword>
<accession>A0A2T0UZX0</accession>
<reference evidence="1 2" key="1">
    <citation type="submission" date="2018-03" db="EMBL/GenBank/DDBJ databases">
        <title>Genomic Encyclopedia of Type Strains, Phase III (KMG-III): the genomes of soil and plant-associated and newly described type strains.</title>
        <authorList>
            <person name="Whitman W."/>
        </authorList>
    </citation>
    <scope>NUCLEOTIDE SEQUENCE [LARGE SCALE GENOMIC DNA]</scope>
    <source>
        <strain evidence="1 2">CGMCC 1.12152</strain>
    </source>
</reference>
<organism evidence="1 2">
    <name type="scientific">Vreelandella songnenensis</name>
    <dbReference type="NCBI Taxonomy" id="1176243"/>
    <lineage>
        <taxon>Bacteria</taxon>
        <taxon>Pseudomonadati</taxon>
        <taxon>Pseudomonadota</taxon>
        <taxon>Gammaproteobacteria</taxon>
        <taxon>Oceanospirillales</taxon>
        <taxon>Halomonadaceae</taxon>
        <taxon>Vreelandella</taxon>
    </lineage>
</organism>
<comment type="caution">
    <text evidence="1">The sequence shown here is derived from an EMBL/GenBank/DDBJ whole genome shotgun (WGS) entry which is preliminary data.</text>
</comment>
<dbReference type="RefSeq" id="WP_146130254.1">
    <property type="nucleotide sequence ID" value="NZ_PVTK01000008.1"/>
</dbReference>
<proteinExistence type="predicted"/>
<dbReference type="OrthoDB" id="8442700at2"/>